<dbReference type="Proteomes" id="UP000325307">
    <property type="component" value="Unassembled WGS sequence"/>
</dbReference>
<evidence type="ECO:0000256" key="13">
    <source>
        <dbReference type="ARBA" id="ARBA00048692"/>
    </source>
</evidence>
<dbReference type="GO" id="GO:0008817">
    <property type="term" value="F:corrinoid adenosyltransferase activity"/>
    <property type="evidence" value="ECO:0007669"/>
    <property type="project" value="UniProtKB-UniRule"/>
</dbReference>
<evidence type="ECO:0000256" key="10">
    <source>
        <dbReference type="ARBA" id="ARBA00033334"/>
    </source>
</evidence>
<dbReference type="Gene3D" id="1.20.1200.10">
    <property type="entry name" value="Cobalamin adenosyltransferase-like"/>
    <property type="match status" value="1"/>
</dbReference>
<evidence type="ECO:0000256" key="9">
    <source>
        <dbReference type="ARBA" id="ARBA00031529"/>
    </source>
</evidence>
<evidence type="ECO:0000259" key="16">
    <source>
        <dbReference type="Pfam" id="PF01923"/>
    </source>
</evidence>
<dbReference type="AlphaFoldDB" id="A0A5A7NMV4"/>
<accession>A0A5A7NMV4</accession>
<comment type="catalytic activity">
    <reaction evidence="12 14">
        <text>2 cob(II)yrinate a,c diamide + reduced [electron-transfer flavoprotein] + 2 ATP = 2 adenosylcob(III)yrinate a,c-diamide + 2 triphosphate + oxidized [electron-transfer flavoprotein] + 3 H(+)</text>
        <dbReference type="Rhea" id="RHEA:11528"/>
        <dbReference type="Rhea" id="RHEA-COMP:10685"/>
        <dbReference type="Rhea" id="RHEA-COMP:10686"/>
        <dbReference type="ChEBI" id="CHEBI:15378"/>
        <dbReference type="ChEBI" id="CHEBI:18036"/>
        <dbReference type="ChEBI" id="CHEBI:30616"/>
        <dbReference type="ChEBI" id="CHEBI:57692"/>
        <dbReference type="ChEBI" id="CHEBI:58307"/>
        <dbReference type="ChEBI" id="CHEBI:58503"/>
        <dbReference type="ChEBI" id="CHEBI:58537"/>
        <dbReference type="EC" id="2.5.1.17"/>
    </reaction>
</comment>
<dbReference type="PANTHER" id="PTHR12213:SF0">
    <property type="entry name" value="CORRINOID ADENOSYLTRANSFERASE MMAB"/>
    <property type="match status" value="1"/>
</dbReference>
<dbReference type="EC" id="2.5.1.17" evidence="3 14"/>
<evidence type="ECO:0000256" key="3">
    <source>
        <dbReference type="ARBA" id="ARBA00012454"/>
    </source>
</evidence>
<comment type="similarity">
    <text evidence="2 14">Belongs to the Cob(I)alamin adenosyltransferase family.</text>
</comment>
<evidence type="ECO:0000256" key="5">
    <source>
        <dbReference type="ARBA" id="ARBA00022573"/>
    </source>
</evidence>
<evidence type="ECO:0000256" key="11">
    <source>
        <dbReference type="ARBA" id="ARBA00033354"/>
    </source>
</evidence>
<organism evidence="17 18">
    <name type="scientific">Zafaria cholistanensis</name>
    <dbReference type="NCBI Taxonomy" id="1682741"/>
    <lineage>
        <taxon>Bacteria</taxon>
        <taxon>Bacillati</taxon>
        <taxon>Actinomycetota</taxon>
        <taxon>Actinomycetes</taxon>
        <taxon>Micrococcales</taxon>
        <taxon>Micrococcaceae</taxon>
        <taxon>Zafaria</taxon>
    </lineage>
</organism>
<comment type="pathway">
    <text evidence="1 14">Cofactor biosynthesis; adenosylcobalamin biosynthesis; adenosylcobalamin from cob(II)yrinate a,c-diamide: step 2/7.</text>
</comment>
<keyword evidence="6 14" id="KW-0808">Transferase</keyword>
<dbReference type="GO" id="GO:0009236">
    <property type="term" value="P:cobalamin biosynthetic process"/>
    <property type="evidence" value="ECO:0007669"/>
    <property type="project" value="UniProtKB-UniRule"/>
</dbReference>
<dbReference type="InterPro" id="IPR016030">
    <property type="entry name" value="CblAdoTrfase-like"/>
</dbReference>
<dbReference type="EMBL" id="BKDJ01000001">
    <property type="protein sequence ID" value="GER21889.1"/>
    <property type="molecule type" value="Genomic_DNA"/>
</dbReference>
<keyword evidence="5 14" id="KW-0169">Cobalamin biosynthesis</keyword>
<keyword evidence="8 14" id="KW-0067">ATP-binding</keyword>
<evidence type="ECO:0000256" key="4">
    <source>
        <dbReference type="ARBA" id="ARBA00020963"/>
    </source>
</evidence>
<evidence type="ECO:0000256" key="7">
    <source>
        <dbReference type="ARBA" id="ARBA00022741"/>
    </source>
</evidence>
<dbReference type="InterPro" id="IPR036451">
    <property type="entry name" value="CblAdoTrfase-like_sf"/>
</dbReference>
<dbReference type="NCBIfam" id="TIGR00636">
    <property type="entry name" value="PduO_Nterm"/>
    <property type="match status" value="1"/>
</dbReference>
<feature type="region of interest" description="Disordered" evidence="15">
    <location>
        <begin position="233"/>
        <end position="269"/>
    </location>
</feature>
<dbReference type="SUPFAM" id="SSF89028">
    <property type="entry name" value="Cobalamin adenosyltransferase-like"/>
    <property type="match status" value="1"/>
</dbReference>
<evidence type="ECO:0000256" key="15">
    <source>
        <dbReference type="SAM" id="MobiDB-lite"/>
    </source>
</evidence>
<gene>
    <name evidence="17" type="ORF">NCCP1664_03860</name>
</gene>
<dbReference type="PANTHER" id="PTHR12213">
    <property type="entry name" value="CORRINOID ADENOSYLTRANSFERASE"/>
    <property type="match status" value="1"/>
</dbReference>
<evidence type="ECO:0000256" key="1">
    <source>
        <dbReference type="ARBA" id="ARBA00005121"/>
    </source>
</evidence>
<proteinExistence type="inferred from homology"/>
<feature type="domain" description="Cobalamin adenosyltransferase-like" evidence="16">
    <location>
        <begin position="51"/>
        <end position="211"/>
    </location>
</feature>
<dbReference type="UniPathway" id="UPA00148">
    <property type="reaction ID" value="UER00233"/>
</dbReference>
<evidence type="ECO:0000313" key="17">
    <source>
        <dbReference type="EMBL" id="GER21889.1"/>
    </source>
</evidence>
<evidence type="ECO:0000256" key="8">
    <source>
        <dbReference type="ARBA" id="ARBA00022840"/>
    </source>
</evidence>
<dbReference type="Pfam" id="PF01923">
    <property type="entry name" value="Cob_adeno_trans"/>
    <property type="match status" value="1"/>
</dbReference>
<evidence type="ECO:0000256" key="2">
    <source>
        <dbReference type="ARBA" id="ARBA00007487"/>
    </source>
</evidence>
<evidence type="ECO:0000256" key="12">
    <source>
        <dbReference type="ARBA" id="ARBA00048555"/>
    </source>
</evidence>
<feature type="compositionally biased region" description="Gly residues" evidence="15">
    <location>
        <begin position="46"/>
        <end position="58"/>
    </location>
</feature>
<evidence type="ECO:0000313" key="18">
    <source>
        <dbReference type="Proteomes" id="UP000325307"/>
    </source>
</evidence>
<name>A0A5A7NMV4_9MICC</name>
<comment type="caution">
    <text evidence="17">The sequence shown here is derived from an EMBL/GenBank/DDBJ whole genome shotgun (WGS) entry which is preliminary data.</text>
</comment>
<feature type="compositionally biased region" description="Basic and acidic residues" evidence="15">
    <location>
        <begin position="233"/>
        <end position="262"/>
    </location>
</feature>
<comment type="catalytic activity">
    <reaction evidence="13 14">
        <text>2 cob(II)alamin + reduced [electron-transfer flavoprotein] + 2 ATP = 2 adenosylcob(III)alamin + 2 triphosphate + oxidized [electron-transfer flavoprotein] + 3 H(+)</text>
        <dbReference type="Rhea" id="RHEA:28671"/>
        <dbReference type="Rhea" id="RHEA-COMP:10685"/>
        <dbReference type="Rhea" id="RHEA-COMP:10686"/>
        <dbReference type="ChEBI" id="CHEBI:15378"/>
        <dbReference type="ChEBI" id="CHEBI:16304"/>
        <dbReference type="ChEBI" id="CHEBI:18036"/>
        <dbReference type="ChEBI" id="CHEBI:18408"/>
        <dbReference type="ChEBI" id="CHEBI:30616"/>
        <dbReference type="ChEBI" id="CHEBI:57692"/>
        <dbReference type="ChEBI" id="CHEBI:58307"/>
        <dbReference type="EC" id="2.5.1.17"/>
    </reaction>
</comment>
<dbReference type="InterPro" id="IPR029499">
    <property type="entry name" value="PduO-typ"/>
</dbReference>
<dbReference type="GO" id="GO:0005524">
    <property type="term" value="F:ATP binding"/>
    <property type="evidence" value="ECO:0007669"/>
    <property type="project" value="UniProtKB-UniRule"/>
</dbReference>
<keyword evidence="18" id="KW-1185">Reference proteome</keyword>
<evidence type="ECO:0000256" key="6">
    <source>
        <dbReference type="ARBA" id="ARBA00022679"/>
    </source>
</evidence>
<keyword evidence="7 14" id="KW-0547">Nucleotide-binding</keyword>
<sequence>MVSAAGIPPVIQLTRLRTIVAGMERIGDPYEAPQGGDEDRDRSRAGGDGVGDTGRTVLGGHGDLAKHDVRVSAHDECDAANAAVAVAMAIGALPDEVNAMLVSVQNDLFDLGADLLEPLESAPADTVRIIPEHVERLERAIEHYRVVAGDLSGMALPGGTVGAAFLYQARAAVRQAERVAWLAVERHPESVNAWAPRYLNRLSTLLFVLARGANAEHGDVLWEPGASVRPMLDEKRLDEKRLDEKRPDERRPDEARIDDRPVDGGQAGS</sequence>
<feature type="region of interest" description="Disordered" evidence="15">
    <location>
        <begin position="27"/>
        <end position="58"/>
    </location>
</feature>
<reference evidence="17 18" key="1">
    <citation type="submission" date="2019-09" db="EMBL/GenBank/DDBJ databases">
        <title>Arthrobacter zafarii sp. nov., a moderately thermotolerant and halotolerant actinobacterium isolated from Cholistan desert soil of Pakistan.</title>
        <authorList>
            <person name="Amin A."/>
            <person name="Ahmed I."/>
            <person name="Khalid N."/>
            <person name="Schumann P."/>
            <person name="Busse H.J."/>
            <person name="Khan I.U."/>
            <person name="Li S."/>
            <person name="Li W.J."/>
        </authorList>
    </citation>
    <scope>NUCLEOTIDE SEQUENCE [LARGE SCALE GENOMIC DNA]</scope>
    <source>
        <strain evidence="17 18">NCCP-1664</strain>
    </source>
</reference>
<evidence type="ECO:0000256" key="14">
    <source>
        <dbReference type="RuleBase" id="RU366026"/>
    </source>
</evidence>
<protein>
    <recommendedName>
        <fullName evidence="4 14">Corrinoid adenosyltransferase</fullName>
        <ecNumber evidence="3 14">2.5.1.17</ecNumber>
    </recommendedName>
    <alternativeName>
        <fullName evidence="9 14">Cob(II)alamin adenosyltransferase</fullName>
    </alternativeName>
    <alternativeName>
        <fullName evidence="11 14">Cob(II)yrinic acid a,c-diamide adenosyltransferase</fullName>
    </alternativeName>
    <alternativeName>
        <fullName evidence="10 14">Cobinamide/cobalamin adenosyltransferase</fullName>
    </alternativeName>
</protein>